<evidence type="ECO:0000256" key="2">
    <source>
        <dbReference type="ARBA" id="ARBA00009749"/>
    </source>
</evidence>
<keyword evidence="4 9" id="KW-0812">Transmembrane</keyword>
<feature type="transmembrane region" description="Helical" evidence="9">
    <location>
        <begin position="329"/>
        <end position="351"/>
    </location>
</feature>
<evidence type="ECO:0000313" key="11">
    <source>
        <dbReference type="EMBL" id="MBU2689881.1"/>
    </source>
</evidence>
<dbReference type="AlphaFoldDB" id="A0A948RTV4"/>
<dbReference type="PANTHER" id="PTHR43773:SF1">
    <property type="entry name" value="MAGNESIUM TRANSPORTER MGTE"/>
    <property type="match status" value="1"/>
</dbReference>
<evidence type="ECO:0000256" key="4">
    <source>
        <dbReference type="ARBA" id="ARBA00022692"/>
    </source>
</evidence>
<dbReference type="SUPFAM" id="SSF158791">
    <property type="entry name" value="MgtE N-terminal domain-like"/>
    <property type="match status" value="1"/>
</dbReference>
<keyword evidence="8" id="KW-0129">CBS domain</keyword>
<dbReference type="Gene3D" id="1.25.60.10">
    <property type="entry name" value="MgtE N-terminal domain-like"/>
    <property type="match status" value="1"/>
</dbReference>
<evidence type="ECO:0000256" key="8">
    <source>
        <dbReference type="PROSITE-ProRule" id="PRU00703"/>
    </source>
</evidence>
<evidence type="ECO:0000256" key="5">
    <source>
        <dbReference type="ARBA" id="ARBA00022842"/>
    </source>
</evidence>
<dbReference type="InterPro" id="IPR006668">
    <property type="entry name" value="Mg_transptr_MgtE_intracell_dom"/>
</dbReference>
<keyword evidence="6 9" id="KW-1133">Transmembrane helix</keyword>
<dbReference type="SMART" id="SM00116">
    <property type="entry name" value="CBS"/>
    <property type="match status" value="1"/>
</dbReference>
<dbReference type="Pfam" id="PF01769">
    <property type="entry name" value="MgtE"/>
    <property type="match status" value="1"/>
</dbReference>
<dbReference type="InterPro" id="IPR046342">
    <property type="entry name" value="CBS_dom_sf"/>
</dbReference>
<evidence type="ECO:0000256" key="9">
    <source>
        <dbReference type="SAM" id="Phobius"/>
    </source>
</evidence>
<dbReference type="GO" id="GO:0016020">
    <property type="term" value="C:membrane"/>
    <property type="evidence" value="ECO:0007669"/>
    <property type="project" value="UniProtKB-SubCell"/>
</dbReference>
<comment type="caution">
    <text evidence="11">The sequence shown here is derived from an EMBL/GenBank/DDBJ whole genome shotgun (WGS) entry which is preliminary data.</text>
</comment>
<dbReference type="Proteomes" id="UP000777784">
    <property type="component" value="Unassembled WGS sequence"/>
</dbReference>
<dbReference type="Pfam" id="PF03448">
    <property type="entry name" value="MgtE_N"/>
    <property type="match status" value="1"/>
</dbReference>
<dbReference type="SUPFAM" id="SSF54631">
    <property type="entry name" value="CBS-domain pair"/>
    <property type="match status" value="1"/>
</dbReference>
<feature type="transmembrane region" description="Helical" evidence="9">
    <location>
        <begin position="289"/>
        <end position="309"/>
    </location>
</feature>
<evidence type="ECO:0000256" key="7">
    <source>
        <dbReference type="ARBA" id="ARBA00023136"/>
    </source>
</evidence>
<dbReference type="Pfam" id="PF00571">
    <property type="entry name" value="CBS"/>
    <property type="match status" value="1"/>
</dbReference>
<evidence type="ECO:0000259" key="10">
    <source>
        <dbReference type="PROSITE" id="PS51371"/>
    </source>
</evidence>
<name>A0A948RTV4_UNCEI</name>
<sequence length="391" mass="42721">MTKHPSSHARKAIIQKLLDEAIQNRHFDELKDVFAGLHPADTAEILRDISPGDAAVVFRLLARPEAACVFAYVTPRIQERLLHELGEAESSVLVTGLKPDERTRLLDVLPTEVTRRLLANLPPGTPVGRVVDRPLVTIAATASRSELVASFRKYRRIVLPVVDDDGVLLGIVTLDDTLKIADAETTRDAHRSGGMESLDAPYLSASLSHLIKKRAGWLSALFLGEMLTATAMGHFQAEIAHVVVLALFVPLIISSGGNSGSQAATLMVRSLALHEVQLRDWLRVFSRELLGGLFLGVWLGMIGFARILLWQKLHFFDYGPHHLRLAMAVWASLIGVVTFGSLAGSMLPFALKRLRLDPATSSAPFVATLVDVTGLIIYFTVANLIFRGLAL</sequence>
<evidence type="ECO:0000256" key="6">
    <source>
        <dbReference type="ARBA" id="ARBA00022989"/>
    </source>
</evidence>
<keyword evidence="3" id="KW-0813">Transport</keyword>
<dbReference type="InterPro" id="IPR006667">
    <property type="entry name" value="SLC41_membr_dom"/>
</dbReference>
<evidence type="ECO:0000256" key="3">
    <source>
        <dbReference type="ARBA" id="ARBA00022448"/>
    </source>
</evidence>
<comment type="subcellular location">
    <subcellularLocation>
        <location evidence="1">Membrane</location>
        <topology evidence="1">Multi-pass membrane protein</topology>
    </subcellularLocation>
</comment>
<dbReference type="SUPFAM" id="SSF161093">
    <property type="entry name" value="MgtE membrane domain-like"/>
    <property type="match status" value="1"/>
</dbReference>
<feature type="transmembrane region" description="Helical" evidence="9">
    <location>
        <begin position="239"/>
        <end position="268"/>
    </location>
</feature>
<dbReference type="PROSITE" id="PS51371">
    <property type="entry name" value="CBS"/>
    <property type="match status" value="1"/>
</dbReference>
<dbReference type="InterPro" id="IPR000644">
    <property type="entry name" value="CBS_dom"/>
</dbReference>
<dbReference type="GO" id="GO:0015095">
    <property type="term" value="F:magnesium ion transmembrane transporter activity"/>
    <property type="evidence" value="ECO:0007669"/>
    <property type="project" value="InterPro"/>
</dbReference>
<gene>
    <name evidence="11" type="ORF">KJ970_03065</name>
</gene>
<feature type="transmembrane region" description="Helical" evidence="9">
    <location>
        <begin position="215"/>
        <end position="233"/>
    </location>
</feature>
<dbReference type="Gene3D" id="3.10.580.10">
    <property type="entry name" value="CBS-domain"/>
    <property type="match status" value="1"/>
</dbReference>
<dbReference type="InterPro" id="IPR036739">
    <property type="entry name" value="SLC41_membr_dom_sf"/>
</dbReference>
<evidence type="ECO:0000313" key="12">
    <source>
        <dbReference type="Proteomes" id="UP000777784"/>
    </source>
</evidence>
<reference evidence="11" key="1">
    <citation type="submission" date="2021-05" db="EMBL/GenBank/DDBJ databases">
        <title>Energy efficiency and biological interactions define the core microbiome of deep oligotrophic groundwater.</title>
        <authorList>
            <person name="Mehrshad M."/>
            <person name="Lopez-Fernandez M."/>
            <person name="Bell E."/>
            <person name="Bernier-Latmani R."/>
            <person name="Bertilsson S."/>
            <person name="Dopson M."/>
        </authorList>
    </citation>
    <scope>NUCLEOTIDE SEQUENCE</scope>
    <source>
        <strain evidence="11">Modern_marine.mb.64</strain>
    </source>
</reference>
<protein>
    <submittedName>
        <fullName evidence="11">Magnesium transporter</fullName>
    </submittedName>
</protein>
<keyword evidence="7 9" id="KW-0472">Membrane</keyword>
<dbReference type="PANTHER" id="PTHR43773">
    <property type="entry name" value="MAGNESIUM TRANSPORTER MGTE"/>
    <property type="match status" value="1"/>
</dbReference>
<evidence type="ECO:0000256" key="1">
    <source>
        <dbReference type="ARBA" id="ARBA00004141"/>
    </source>
</evidence>
<dbReference type="SMART" id="SM00924">
    <property type="entry name" value="MgtE_N"/>
    <property type="match status" value="1"/>
</dbReference>
<feature type="domain" description="CBS" evidence="10">
    <location>
        <begin position="131"/>
        <end position="189"/>
    </location>
</feature>
<keyword evidence="5" id="KW-0460">Magnesium</keyword>
<accession>A0A948RTV4</accession>
<dbReference type="EMBL" id="JAHJDP010000019">
    <property type="protein sequence ID" value="MBU2689881.1"/>
    <property type="molecule type" value="Genomic_DNA"/>
</dbReference>
<dbReference type="InterPro" id="IPR006669">
    <property type="entry name" value="MgtE_transporter"/>
</dbReference>
<proteinExistence type="inferred from homology"/>
<dbReference type="InterPro" id="IPR038076">
    <property type="entry name" value="MgtE_N_sf"/>
</dbReference>
<dbReference type="Gene3D" id="1.10.357.20">
    <property type="entry name" value="SLC41 divalent cation transporters, integral membrane domain"/>
    <property type="match status" value="1"/>
</dbReference>
<organism evidence="11 12">
    <name type="scientific">Eiseniibacteriota bacterium</name>
    <dbReference type="NCBI Taxonomy" id="2212470"/>
    <lineage>
        <taxon>Bacteria</taxon>
        <taxon>Candidatus Eiseniibacteriota</taxon>
    </lineage>
</organism>
<comment type="similarity">
    <text evidence="2">Belongs to the SLC41A transporter family.</text>
</comment>
<feature type="transmembrane region" description="Helical" evidence="9">
    <location>
        <begin position="363"/>
        <end position="386"/>
    </location>
</feature>